<dbReference type="AlphaFoldDB" id="A0AAV4AYY7"/>
<dbReference type="InterPro" id="IPR048366">
    <property type="entry name" value="TNP-like_GBD"/>
</dbReference>
<keyword evidence="3" id="KW-1185">Reference proteome</keyword>
<protein>
    <submittedName>
        <fullName evidence="2">Developmentally-regulated GTP-binding protein 2</fullName>
    </submittedName>
</protein>
<name>A0AAV4AYY7_9GAST</name>
<comment type="caution">
    <text evidence="2">The sequence shown here is derived from an EMBL/GenBank/DDBJ whole genome shotgun (WGS) entry which is preliminary data.</text>
</comment>
<accession>A0AAV4AYY7</accession>
<evidence type="ECO:0000313" key="3">
    <source>
        <dbReference type="Proteomes" id="UP000735302"/>
    </source>
</evidence>
<proteinExistence type="predicted"/>
<sequence length="372" mass="42242">MTEKSQIIKVNHHSVTCTARWSDLCNLFDHEECSLLKLSAHTKQSVRPSNIEKQKVSLALNVFSEKTSAALKTSSINNESSHQTAVFIDEVLKLRKIFNCKTPGSCHRLRDPDRAPIDLTETGTRQIETLSVWADIATSLEPTFSPCMFCFTKNTARAITWTCKCLVELAKYFLTTSTVFRHQYVALGFFQQDDIEKHFAHSRMSAGINYYITAEDVANTHAIDTAKLLSECGEIDVSALESLHQCYLCEKCLTDEEILTLDELPNKICELSGDERMSLFHIGGYVASKEKDECLIGQSHDFPLDVQAFTESLSPGGLTSSSHKFYQLIVYFYLFFSNPTEPSCRRWFMNIFNDFPSIYHIDMVLKLQPCDE</sequence>
<evidence type="ECO:0000259" key="1">
    <source>
        <dbReference type="Pfam" id="PF21788"/>
    </source>
</evidence>
<organism evidence="2 3">
    <name type="scientific">Plakobranchus ocellatus</name>
    <dbReference type="NCBI Taxonomy" id="259542"/>
    <lineage>
        <taxon>Eukaryota</taxon>
        <taxon>Metazoa</taxon>
        <taxon>Spiralia</taxon>
        <taxon>Lophotrochozoa</taxon>
        <taxon>Mollusca</taxon>
        <taxon>Gastropoda</taxon>
        <taxon>Heterobranchia</taxon>
        <taxon>Euthyneura</taxon>
        <taxon>Panpulmonata</taxon>
        <taxon>Sacoglossa</taxon>
        <taxon>Placobranchoidea</taxon>
        <taxon>Plakobranchidae</taxon>
        <taxon>Plakobranchus</taxon>
    </lineage>
</organism>
<gene>
    <name evidence="2" type="ORF">PoB_003809400</name>
</gene>
<reference evidence="2 3" key="1">
    <citation type="journal article" date="2021" name="Elife">
        <title>Chloroplast acquisition without the gene transfer in kleptoplastic sea slugs, Plakobranchus ocellatus.</title>
        <authorList>
            <person name="Maeda T."/>
            <person name="Takahashi S."/>
            <person name="Yoshida T."/>
            <person name="Shimamura S."/>
            <person name="Takaki Y."/>
            <person name="Nagai Y."/>
            <person name="Toyoda A."/>
            <person name="Suzuki Y."/>
            <person name="Arimoto A."/>
            <person name="Ishii H."/>
            <person name="Satoh N."/>
            <person name="Nishiyama T."/>
            <person name="Hasebe M."/>
            <person name="Maruyama T."/>
            <person name="Minagawa J."/>
            <person name="Obokata J."/>
            <person name="Shigenobu S."/>
        </authorList>
    </citation>
    <scope>NUCLEOTIDE SEQUENCE [LARGE SCALE GENOMIC DNA]</scope>
</reference>
<dbReference type="Pfam" id="PF21788">
    <property type="entry name" value="TNP-like_GBD"/>
    <property type="match status" value="1"/>
</dbReference>
<evidence type="ECO:0000313" key="2">
    <source>
        <dbReference type="EMBL" id="GFO11589.1"/>
    </source>
</evidence>
<dbReference type="EMBL" id="BLXT01004325">
    <property type="protein sequence ID" value="GFO11589.1"/>
    <property type="molecule type" value="Genomic_DNA"/>
</dbReference>
<dbReference type="Proteomes" id="UP000735302">
    <property type="component" value="Unassembled WGS sequence"/>
</dbReference>
<feature type="domain" description="Transposable element P transposase-like GTP-binding insertion" evidence="1">
    <location>
        <begin position="16"/>
        <end position="103"/>
    </location>
</feature>